<gene>
    <name evidence="8" type="primary">AVEN_247379_1</name>
    <name evidence="8" type="ORF">TNIN_368791</name>
</gene>
<reference evidence="8" key="1">
    <citation type="submission" date="2020-08" db="EMBL/GenBank/DDBJ databases">
        <title>Multicomponent nature underlies the extraordinary mechanical properties of spider dragline silk.</title>
        <authorList>
            <person name="Kono N."/>
            <person name="Nakamura H."/>
            <person name="Mori M."/>
            <person name="Yoshida Y."/>
            <person name="Ohtoshi R."/>
            <person name="Malay A.D."/>
            <person name="Moran D.A.P."/>
            <person name="Tomita M."/>
            <person name="Numata K."/>
            <person name="Arakawa K."/>
        </authorList>
    </citation>
    <scope>NUCLEOTIDE SEQUENCE</scope>
</reference>
<evidence type="ECO:0000313" key="8">
    <source>
        <dbReference type="EMBL" id="GFY58090.1"/>
    </source>
</evidence>
<dbReference type="AlphaFoldDB" id="A0A8X6XSY6"/>
<dbReference type="GO" id="GO:0030424">
    <property type="term" value="C:axon"/>
    <property type="evidence" value="ECO:0007669"/>
    <property type="project" value="TreeGrafter"/>
</dbReference>
<name>A0A8X6XSY6_9ARAC</name>
<sequence length="406" mass="47343">MLFQEKKNLFLTHKDYFNENMAVSPIPNTYFHLFYVIKKILFIFGLDITNNDDKITRHHFFYQKAISFMWIIFIIVAVVSFTTIDIHIGSNVQSMLFRKSSDISTFLIWSVMKTRENAIYSLLHDMNTLRYVLGIRIPSFWIWLIVALIFAVPLLAWLSVVVFLDEEDCKRLVLYYSFKLVSVSDGYYCRISGIILFLSCLLIHTLRTTVTILYIAICCLLRSLLKKHSEMGIKKLEKKINAFHYKRCQNYVDFYKHVTEISNSFEKVMSLPVFLIIIGDCLGMFYGFLKYEDTKRSMEFYDVNYRFAILFLALRSLVSFLCVAFAAASVYESSKDVKKIQEKLTESLLASGEKIDNQQLFLLLLAQSNPPTVLSAWGFFNFKRNLVISVFGIVLTYSLLMIQIMN</sequence>
<evidence type="ECO:0000256" key="7">
    <source>
        <dbReference type="SAM" id="Phobius"/>
    </source>
</evidence>
<dbReference type="GO" id="GO:0043025">
    <property type="term" value="C:neuronal cell body"/>
    <property type="evidence" value="ECO:0007669"/>
    <property type="project" value="TreeGrafter"/>
</dbReference>
<feature type="transmembrane region" description="Helical" evidence="7">
    <location>
        <begin position="309"/>
        <end position="331"/>
    </location>
</feature>
<comment type="subcellular location">
    <subcellularLocation>
        <location evidence="1">Cell membrane</location>
        <topology evidence="1">Multi-pass membrane protein</topology>
    </subcellularLocation>
</comment>
<evidence type="ECO:0008006" key="10">
    <source>
        <dbReference type="Google" id="ProtNLM"/>
    </source>
</evidence>
<feature type="transmembrane region" description="Helical" evidence="7">
    <location>
        <begin position="68"/>
        <end position="88"/>
    </location>
</feature>
<keyword evidence="9" id="KW-1185">Reference proteome</keyword>
<proteinExistence type="predicted"/>
<dbReference type="PANTHER" id="PTHR21143">
    <property type="entry name" value="INVERTEBRATE GUSTATORY RECEPTOR"/>
    <property type="match status" value="1"/>
</dbReference>
<dbReference type="InterPro" id="IPR013604">
    <property type="entry name" value="7TM_chemorcpt"/>
</dbReference>
<feature type="transmembrane region" description="Helical" evidence="7">
    <location>
        <begin position="271"/>
        <end position="289"/>
    </location>
</feature>
<keyword evidence="4 7" id="KW-1133">Transmembrane helix</keyword>
<evidence type="ECO:0000256" key="2">
    <source>
        <dbReference type="ARBA" id="ARBA00022475"/>
    </source>
</evidence>
<dbReference type="OrthoDB" id="5800391at2759"/>
<keyword evidence="3 7" id="KW-0812">Transmembrane</keyword>
<dbReference type="Proteomes" id="UP000886998">
    <property type="component" value="Unassembled WGS sequence"/>
</dbReference>
<evidence type="ECO:0000313" key="9">
    <source>
        <dbReference type="Proteomes" id="UP000886998"/>
    </source>
</evidence>
<dbReference type="GO" id="GO:0007635">
    <property type="term" value="P:chemosensory behavior"/>
    <property type="evidence" value="ECO:0007669"/>
    <property type="project" value="TreeGrafter"/>
</dbReference>
<accession>A0A8X6XSY6</accession>
<keyword evidence="6" id="KW-0675">Receptor</keyword>
<evidence type="ECO:0000256" key="3">
    <source>
        <dbReference type="ARBA" id="ARBA00022692"/>
    </source>
</evidence>
<keyword evidence="2" id="KW-1003">Cell membrane</keyword>
<dbReference type="GO" id="GO:0008049">
    <property type="term" value="P:male courtship behavior"/>
    <property type="evidence" value="ECO:0007669"/>
    <property type="project" value="TreeGrafter"/>
</dbReference>
<dbReference type="GO" id="GO:0005886">
    <property type="term" value="C:plasma membrane"/>
    <property type="evidence" value="ECO:0007669"/>
    <property type="project" value="UniProtKB-SubCell"/>
</dbReference>
<dbReference type="Pfam" id="PF08395">
    <property type="entry name" value="7tm_7"/>
    <property type="match status" value="1"/>
</dbReference>
<dbReference type="GO" id="GO:0050909">
    <property type="term" value="P:sensory perception of taste"/>
    <property type="evidence" value="ECO:0007669"/>
    <property type="project" value="InterPro"/>
</dbReference>
<evidence type="ECO:0000256" key="6">
    <source>
        <dbReference type="ARBA" id="ARBA00023170"/>
    </source>
</evidence>
<dbReference type="GO" id="GO:0030425">
    <property type="term" value="C:dendrite"/>
    <property type="evidence" value="ECO:0007669"/>
    <property type="project" value="TreeGrafter"/>
</dbReference>
<protein>
    <recommendedName>
        <fullName evidence="10">Gustatory receptor</fullName>
    </recommendedName>
</protein>
<feature type="transmembrane region" description="Helical" evidence="7">
    <location>
        <begin position="210"/>
        <end position="225"/>
    </location>
</feature>
<dbReference type="EMBL" id="BMAV01011908">
    <property type="protein sequence ID" value="GFY58090.1"/>
    <property type="molecule type" value="Genomic_DNA"/>
</dbReference>
<feature type="transmembrane region" description="Helical" evidence="7">
    <location>
        <begin position="30"/>
        <end position="48"/>
    </location>
</feature>
<comment type="caution">
    <text evidence="8">The sequence shown here is derived from an EMBL/GenBank/DDBJ whole genome shotgun (WGS) entry which is preliminary data.</text>
</comment>
<evidence type="ECO:0000256" key="4">
    <source>
        <dbReference type="ARBA" id="ARBA00022989"/>
    </source>
</evidence>
<feature type="transmembrane region" description="Helical" evidence="7">
    <location>
        <begin position="386"/>
        <end position="405"/>
    </location>
</feature>
<evidence type="ECO:0000256" key="1">
    <source>
        <dbReference type="ARBA" id="ARBA00004651"/>
    </source>
</evidence>
<organism evidence="8 9">
    <name type="scientific">Trichonephila inaurata madagascariensis</name>
    <dbReference type="NCBI Taxonomy" id="2747483"/>
    <lineage>
        <taxon>Eukaryota</taxon>
        <taxon>Metazoa</taxon>
        <taxon>Ecdysozoa</taxon>
        <taxon>Arthropoda</taxon>
        <taxon>Chelicerata</taxon>
        <taxon>Arachnida</taxon>
        <taxon>Araneae</taxon>
        <taxon>Araneomorphae</taxon>
        <taxon>Entelegynae</taxon>
        <taxon>Araneoidea</taxon>
        <taxon>Nephilidae</taxon>
        <taxon>Trichonephila</taxon>
        <taxon>Trichonephila inaurata</taxon>
    </lineage>
</organism>
<feature type="transmembrane region" description="Helical" evidence="7">
    <location>
        <begin position="185"/>
        <end position="204"/>
    </location>
</feature>
<feature type="transmembrane region" description="Helical" evidence="7">
    <location>
        <begin position="140"/>
        <end position="164"/>
    </location>
</feature>
<evidence type="ECO:0000256" key="5">
    <source>
        <dbReference type="ARBA" id="ARBA00023136"/>
    </source>
</evidence>
<keyword evidence="5 7" id="KW-0472">Membrane</keyword>
<dbReference type="PANTHER" id="PTHR21143:SF104">
    <property type="entry name" value="GUSTATORY RECEPTOR 8A-RELATED"/>
    <property type="match status" value="1"/>
</dbReference>